<dbReference type="AlphaFoldDB" id="A0AAE3KID1"/>
<sequence>MPEISIPKEVRESVIRELYRQVGSLDWEGISSRERTAYYTRWVEDEAIGGELADYYTAEGMRVWLKDGPLKEYARALENFGSYAMYATKRLSPADEFIVELLGDRWRIKPGSIQEKPMHCVVTDGTRERYVCWGRPRTFRDLLWAAVNNAVTAPSKPLIVVYLTDEAVVEEKQKRQHELIAKHCSLDLAYVRRRLETLPQERS</sequence>
<gene>
    <name evidence="1" type="ORF">LX83_006030</name>
</gene>
<accession>A0AAE3KID1</accession>
<evidence type="ECO:0000313" key="2">
    <source>
        <dbReference type="Proteomes" id="UP001206128"/>
    </source>
</evidence>
<evidence type="ECO:0000313" key="1">
    <source>
        <dbReference type="EMBL" id="MCP2169146.1"/>
    </source>
</evidence>
<comment type="caution">
    <text evidence="1">The sequence shown here is derived from an EMBL/GenBank/DDBJ whole genome shotgun (WGS) entry which is preliminary data.</text>
</comment>
<dbReference type="Proteomes" id="UP001206128">
    <property type="component" value="Unassembled WGS sequence"/>
</dbReference>
<dbReference type="EMBL" id="JAMTCK010000017">
    <property type="protein sequence ID" value="MCP2169146.1"/>
    <property type="molecule type" value="Genomic_DNA"/>
</dbReference>
<dbReference type="RefSeq" id="WP_253777665.1">
    <property type="nucleotide sequence ID" value="NZ_JAMTCK010000017.1"/>
</dbReference>
<keyword evidence="2" id="KW-1185">Reference proteome</keyword>
<name>A0AAE3KID1_9PSEU</name>
<organism evidence="1 2">
    <name type="scientific">Goodfellowiella coeruleoviolacea</name>
    <dbReference type="NCBI Taxonomy" id="334858"/>
    <lineage>
        <taxon>Bacteria</taxon>
        <taxon>Bacillati</taxon>
        <taxon>Actinomycetota</taxon>
        <taxon>Actinomycetes</taxon>
        <taxon>Pseudonocardiales</taxon>
        <taxon>Pseudonocardiaceae</taxon>
        <taxon>Goodfellowiella</taxon>
    </lineage>
</organism>
<proteinExistence type="predicted"/>
<reference evidence="1" key="1">
    <citation type="submission" date="2022-06" db="EMBL/GenBank/DDBJ databases">
        <title>Genomic Encyclopedia of Archaeal and Bacterial Type Strains, Phase II (KMG-II): from individual species to whole genera.</title>
        <authorList>
            <person name="Goeker M."/>
        </authorList>
    </citation>
    <scope>NUCLEOTIDE SEQUENCE</scope>
    <source>
        <strain evidence="1">DSM 43935</strain>
    </source>
</reference>
<protein>
    <submittedName>
        <fullName evidence="1">Uncharacterized protein</fullName>
    </submittedName>
</protein>